<evidence type="ECO:0008006" key="3">
    <source>
        <dbReference type="Google" id="ProtNLM"/>
    </source>
</evidence>
<reference evidence="1 2" key="1">
    <citation type="journal article" date="2025" name="Microbiol. Resour. Announc.">
        <title>Draft genome sequences for Neonectria magnoliae and Neonectria punicea, canker pathogens of Liriodendron tulipifera and Acer saccharum in West Virginia.</title>
        <authorList>
            <person name="Petronek H.M."/>
            <person name="Kasson M.T."/>
            <person name="Metheny A.M."/>
            <person name="Stauder C.M."/>
            <person name="Lovett B."/>
            <person name="Lynch S.C."/>
            <person name="Garnas J.R."/>
            <person name="Kasson L.R."/>
            <person name="Stajich J.E."/>
        </authorList>
    </citation>
    <scope>NUCLEOTIDE SEQUENCE [LARGE SCALE GENOMIC DNA]</scope>
    <source>
        <strain evidence="1 2">NRRL 64653</strain>
    </source>
</reference>
<accession>A0ABR1GVE0</accession>
<protein>
    <recommendedName>
        <fullName evidence="3">DNA2/NAM7 helicase-like C-terminal domain-containing protein</fullName>
    </recommendedName>
</protein>
<sequence length="75" mass="8157">MTGSKRSPDQVKIALDFAVDFVKTKKVDAGRIVVIAPYAANVDLIDRMRKKPEYAALAAMQPAKARPSLDAAQRA</sequence>
<evidence type="ECO:0000313" key="2">
    <source>
        <dbReference type="Proteomes" id="UP001498476"/>
    </source>
</evidence>
<gene>
    <name evidence="1" type="ORF">QQX98_008510</name>
</gene>
<dbReference type="Proteomes" id="UP001498476">
    <property type="component" value="Unassembled WGS sequence"/>
</dbReference>
<organism evidence="1 2">
    <name type="scientific">Neonectria punicea</name>
    <dbReference type="NCBI Taxonomy" id="979145"/>
    <lineage>
        <taxon>Eukaryota</taxon>
        <taxon>Fungi</taxon>
        <taxon>Dikarya</taxon>
        <taxon>Ascomycota</taxon>
        <taxon>Pezizomycotina</taxon>
        <taxon>Sordariomycetes</taxon>
        <taxon>Hypocreomycetidae</taxon>
        <taxon>Hypocreales</taxon>
        <taxon>Nectriaceae</taxon>
        <taxon>Neonectria</taxon>
    </lineage>
</organism>
<keyword evidence="2" id="KW-1185">Reference proteome</keyword>
<evidence type="ECO:0000313" key="1">
    <source>
        <dbReference type="EMBL" id="KAK7409331.1"/>
    </source>
</evidence>
<comment type="caution">
    <text evidence="1">The sequence shown here is derived from an EMBL/GenBank/DDBJ whole genome shotgun (WGS) entry which is preliminary data.</text>
</comment>
<proteinExistence type="predicted"/>
<name>A0ABR1GVE0_9HYPO</name>
<dbReference type="EMBL" id="JAZAVJ010000155">
    <property type="protein sequence ID" value="KAK7409331.1"/>
    <property type="molecule type" value="Genomic_DNA"/>
</dbReference>